<evidence type="ECO:0000313" key="6">
    <source>
        <dbReference type="Proteomes" id="UP000182034"/>
    </source>
</evidence>
<dbReference type="PROSITE" id="PS00211">
    <property type="entry name" value="ABC_TRANSPORTER_1"/>
    <property type="match status" value="1"/>
</dbReference>
<dbReference type="Pfam" id="PF00005">
    <property type="entry name" value="ABC_tran"/>
    <property type="match status" value="1"/>
</dbReference>
<dbReference type="OrthoDB" id="9802264at2"/>
<dbReference type="AlphaFoldDB" id="A0A1K2ILG0"/>
<dbReference type="EMBL" id="FPKW01000004">
    <property type="protein sequence ID" value="SFZ93199.1"/>
    <property type="molecule type" value="Genomic_DNA"/>
</dbReference>
<dbReference type="InterPro" id="IPR027417">
    <property type="entry name" value="P-loop_NTPase"/>
</dbReference>
<dbReference type="Gene3D" id="3.40.50.300">
    <property type="entry name" value="P-loop containing nucleotide triphosphate hydrolases"/>
    <property type="match status" value="1"/>
</dbReference>
<keyword evidence="3 5" id="KW-0067">ATP-binding</keyword>
<evidence type="ECO:0000256" key="2">
    <source>
        <dbReference type="ARBA" id="ARBA00022741"/>
    </source>
</evidence>
<dbReference type="InterPro" id="IPR050093">
    <property type="entry name" value="ABC_SmlMolc_Importer"/>
</dbReference>
<organism evidence="5 6">
    <name type="scientific">Chryseobacterium limigenitum</name>
    <dbReference type="NCBI Taxonomy" id="1612149"/>
    <lineage>
        <taxon>Bacteria</taxon>
        <taxon>Pseudomonadati</taxon>
        <taxon>Bacteroidota</taxon>
        <taxon>Flavobacteriia</taxon>
        <taxon>Flavobacteriales</taxon>
        <taxon>Weeksellaceae</taxon>
        <taxon>Chryseobacterium group</taxon>
        <taxon>Chryseobacterium</taxon>
    </lineage>
</organism>
<dbReference type="GO" id="GO:0016887">
    <property type="term" value="F:ATP hydrolysis activity"/>
    <property type="evidence" value="ECO:0007669"/>
    <property type="project" value="InterPro"/>
</dbReference>
<accession>A0A1K2ILG0</accession>
<keyword evidence="1" id="KW-0813">Transport</keyword>
<sequence>MIELNIKHQIFTSSGSKFLEVSEVIEKGSFIHISGDSGIGKTTFFKILAGIITPNFGIIKVNNSILLDTENRIFLSPQKRNISIMFQNYALFPNMTVKQNIAFAQKDKNLEIIDYYLEKFNLKILENVFPSKLSGGQQQRVALARALAQNAEIILLDEPLSAVDASLRHSMMEEILKINQDKDSTIFMISHNQGEFQNVSFKNLIIS</sequence>
<evidence type="ECO:0000313" key="5">
    <source>
        <dbReference type="EMBL" id="SFZ93199.1"/>
    </source>
</evidence>
<dbReference type="SMART" id="SM00382">
    <property type="entry name" value="AAA"/>
    <property type="match status" value="1"/>
</dbReference>
<evidence type="ECO:0000259" key="4">
    <source>
        <dbReference type="PROSITE" id="PS50893"/>
    </source>
</evidence>
<dbReference type="PROSITE" id="PS50893">
    <property type="entry name" value="ABC_TRANSPORTER_2"/>
    <property type="match status" value="1"/>
</dbReference>
<dbReference type="Proteomes" id="UP000182034">
    <property type="component" value="Unassembled WGS sequence"/>
</dbReference>
<dbReference type="GO" id="GO:0005524">
    <property type="term" value="F:ATP binding"/>
    <property type="evidence" value="ECO:0007669"/>
    <property type="project" value="UniProtKB-KW"/>
</dbReference>
<dbReference type="PANTHER" id="PTHR42781">
    <property type="entry name" value="SPERMIDINE/PUTRESCINE IMPORT ATP-BINDING PROTEIN POTA"/>
    <property type="match status" value="1"/>
</dbReference>
<reference evidence="6" key="1">
    <citation type="submission" date="2016-10" db="EMBL/GenBank/DDBJ databases">
        <authorList>
            <person name="Varghese N."/>
            <person name="Submissions S."/>
        </authorList>
    </citation>
    <scope>NUCLEOTIDE SEQUENCE [LARGE SCALE GENOMIC DNA]</scope>
    <source>
        <strain evidence="6">SUR2</strain>
    </source>
</reference>
<keyword evidence="2" id="KW-0547">Nucleotide-binding</keyword>
<feature type="domain" description="ABC transporter" evidence="4">
    <location>
        <begin position="1"/>
        <end position="207"/>
    </location>
</feature>
<dbReference type="InterPro" id="IPR003593">
    <property type="entry name" value="AAA+_ATPase"/>
</dbReference>
<proteinExistence type="predicted"/>
<dbReference type="RefSeq" id="WP_072408828.1">
    <property type="nucleotide sequence ID" value="NZ_FPKW01000004.1"/>
</dbReference>
<dbReference type="PANTHER" id="PTHR42781:SF4">
    <property type="entry name" value="SPERMIDINE_PUTRESCINE IMPORT ATP-BINDING PROTEIN POTA"/>
    <property type="match status" value="1"/>
</dbReference>
<dbReference type="InterPro" id="IPR003439">
    <property type="entry name" value="ABC_transporter-like_ATP-bd"/>
</dbReference>
<name>A0A1K2ILG0_9FLAO</name>
<dbReference type="STRING" id="1612149.SAMN05216324_104225"/>
<evidence type="ECO:0000256" key="1">
    <source>
        <dbReference type="ARBA" id="ARBA00022448"/>
    </source>
</evidence>
<protein>
    <submittedName>
        <fullName evidence="5">Molybdate transport system ATP-binding protein</fullName>
    </submittedName>
</protein>
<dbReference type="SUPFAM" id="SSF52540">
    <property type="entry name" value="P-loop containing nucleoside triphosphate hydrolases"/>
    <property type="match status" value="1"/>
</dbReference>
<gene>
    <name evidence="5" type="ORF">SAMN05216324_104225</name>
</gene>
<keyword evidence="6" id="KW-1185">Reference proteome</keyword>
<evidence type="ECO:0000256" key="3">
    <source>
        <dbReference type="ARBA" id="ARBA00022840"/>
    </source>
</evidence>
<dbReference type="InterPro" id="IPR017871">
    <property type="entry name" value="ABC_transporter-like_CS"/>
</dbReference>